<dbReference type="EMBL" id="LJXB01000091">
    <property type="protein sequence ID" value="KPU54008.1"/>
    <property type="molecule type" value="Genomic_DNA"/>
</dbReference>
<sequence>MVVNDNAGWQVPRGVLGFIASKLAPTKGASAPALKTQNPMIDHGVLCFIHSKCGICCAGYSGAGWMISTQ</sequence>
<name>A0A0P8WLK7_PSEFL</name>
<dbReference type="Proteomes" id="UP000050349">
    <property type="component" value="Unassembled WGS sequence"/>
</dbReference>
<dbReference type="AlphaFoldDB" id="A0A0P8WLK7"/>
<protein>
    <submittedName>
        <fullName evidence="1">Uncharacterized protein</fullName>
    </submittedName>
</protein>
<evidence type="ECO:0000313" key="1">
    <source>
        <dbReference type="EMBL" id="KPU54008.1"/>
    </source>
</evidence>
<gene>
    <name evidence="1" type="ORF">AN403_1144</name>
</gene>
<accession>A0A0P8WLK7</accession>
<evidence type="ECO:0000313" key="2">
    <source>
        <dbReference type="Proteomes" id="UP000050349"/>
    </source>
</evidence>
<proteinExistence type="predicted"/>
<comment type="caution">
    <text evidence="1">The sequence shown here is derived from an EMBL/GenBank/DDBJ whole genome shotgun (WGS) entry which is preliminary data.</text>
</comment>
<organism evidence="1 2">
    <name type="scientific">Pseudomonas fluorescens</name>
    <dbReference type="NCBI Taxonomy" id="294"/>
    <lineage>
        <taxon>Bacteria</taxon>
        <taxon>Pseudomonadati</taxon>
        <taxon>Pseudomonadota</taxon>
        <taxon>Gammaproteobacteria</taxon>
        <taxon>Pseudomonadales</taxon>
        <taxon>Pseudomonadaceae</taxon>
        <taxon>Pseudomonas</taxon>
    </lineage>
</organism>
<reference evidence="1 2" key="1">
    <citation type="submission" date="2015-09" db="EMBL/GenBank/DDBJ databases">
        <authorList>
            <person name="Jackson K.R."/>
            <person name="Lunt B.L."/>
            <person name="Fisher J.N.B."/>
            <person name="Gardner A.V."/>
            <person name="Bailey M.E."/>
            <person name="Deus L.M."/>
            <person name="Earl A.S."/>
            <person name="Gibby P.D."/>
            <person name="Hartmann K.A."/>
            <person name="Liu J.E."/>
            <person name="Manci A.M."/>
            <person name="Nielsen D.A."/>
            <person name="Solomon M.B."/>
            <person name="Breakwell D.P."/>
            <person name="Burnett S.H."/>
            <person name="Grose J.H."/>
        </authorList>
    </citation>
    <scope>NUCLEOTIDE SEQUENCE [LARGE SCALE GENOMIC DNA]</scope>
    <source>
        <strain evidence="1 2">S613</strain>
    </source>
</reference>